<dbReference type="GO" id="GO:0046872">
    <property type="term" value="F:metal ion binding"/>
    <property type="evidence" value="ECO:0007669"/>
    <property type="project" value="UniProtKB-KW"/>
</dbReference>
<evidence type="ECO:0000256" key="2">
    <source>
        <dbReference type="ARBA" id="ARBA00006676"/>
    </source>
</evidence>
<sequence>MISPPPPFSPVSSAQLAVAALFGASVMAISAFFIHKRTVDQVLDRLINIRHRRHHHLLSDDEHCEFSEADDYSETGDHIKDAESDAVRDYRVSHSMPNYTALNNEEAGIAVNPTLPNSLGKLESISSDLPPVRTGQRDGDEHYVNHSGTSLRVGSVGRLVTPGSTCGYSFEGTGDSDDEGTELEMEEDDSSYRNDINLMSQIQQMLPAQASNGICIHVQESEAIVTEAKPDTDLTDRKVEITPANDPVSSNNTFPPITTSHDSISVEEQEVTRMIRECLDLRGKYVFRENVDPWAKSTEKTGLPEFKSDPFNFVPVEASSHFFRMEDGVVRVYASENDSEELYPVASSTSFFTDMHHLLKVMSIGNVRSACHHRLRFLEEKFRLHLLVNADKEFVAQKSAPHRDFYNIRKVDTHVHHSACMNQKHLLRFIKSKLKKEPDEVGILNCFDSKVVLPSTNVVIYRDGQYLTLKEVFDSLDLTGYDLSVDLLDVHADKSTFHRFDKFNLKYNPCGQSRLREIFLKQDNLIQGRFLADVTKQVLSDLEASKYQLAEYRISIYGRKQSEWDQLASWVVNNRIYSENAVWLIQLPRLYNIYRSMGTVTSFQNILDNIFLPLFEVTVDPNSHPHLHLFLLQVVGFDMVDDESKPERRPTKHMPTPSQWTNDFNPAFSYYAYYCYANLFTLNKVRLILLLSLLCQIIAEKTSYQSLQSAALSFVHSLYSYQTYPACILNILRFNLTAVCGKCWTGPYKLSLTFNRLVIFSQLRESKGLPTIRFRPHCGEAGDVDHLAAGFLLCHNISHGINLRKSPVLQYLYYLAQIGLAMSPLSNNSLFLDYHRNPFPMFFQRGMNVSLSTDDPLQIHLTKEPLVEEYSVAAKVWKLSSCDLCEIARNSVYQSGFPHASKLHWLGDDYFKRGTKGNVIHKTNVPNIRIDFRHETWKAEMQYVYSGKAIVPEEIEH</sequence>
<feature type="binding site" evidence="9">
    <location>
        <position position="780"/>
    </location>
    <ligand>
        <name>substrate</name>
    </ligand>
</feature>
<organism evidence="12">
    <name type="scientific">Salvia splendens</name>
    <name type="common">Scarlet sage</name>
    <dbReference type="NCBI Taxonomy" id="180675"/>
    <lineage>
        <taxon>Eukaryota</taxon>
        <taxon>Viridiplantae</taxon>
        <taxon>Streptophyta</taxon>
        <taxon>Embryophyta</taxon>
        <taxon>Tracheophyta</taxon>
        <taxon>Spermatophyta</taxon>
        <taxon>Magnoliopsida</taxon>
        <taxon>eudicotyledons</taxon>
        <taxon>Gunneridae</taxon>
        <taxon>Pentapetalae</taxon>
        <taxon>asterids</taxon>
        <taxon>lamiids</taxon>
        <taxon>Lamiales</taxon>
        <taxon>Lamiaceae</taxon>
        <taxon>Nepetoideae</taxon>
        <taxon>Mentheae</taxon>
        <taxon>Salviinae</taxon>
        <taxon>Salvia</taxon>
        <taxon>Salvia subgen. Calosphace</taxon>
        <taxon>core Calosphace</taxon>
    </lineage>
</organism>
<evidence type="ECO:0000256" key="11">
    <source>
        <dbReference type="SAM" id="MobiDB-lite"/>
    </source>
</evidence>
<reference evidence="12" key="1">
    <citation type="submission" date="2018-01" db="EMBL/GenBank/DDBJ databases">
        <authorList>
            <person name="Mao J.F."/>
        </authorList>
    </citation>
    <scope>NUCLEOTIDE SEQUENCE</scope>
    <source>
        <strain evidence="12">Huo1</strain>
        <tissue evidence="12">Leaf</tissue>
    </source>
</reference>
<dbReference type="Pfam" id="PF19326">
    <property type="entry name" value="AMP_deaminase"/>
    <property type="match status" value="2"/>
</dbReference>
<feature type="binding site" evidence="9">
    <location>
        <position position="416"/>
    </location>
    <ligand>
        <name>substrate</name>
    </ligand>
</feature>
<evidence type="ECO:0000256" key="7">
    <source>
        <dbReference type="ARBA" id="ARBA00023080"/>
    </source>
</evidence>
<feature type="binding site" evidence="10">
    <location>
        <position position="416"/>
    </location>
    <ligand>
        <name>Zn(2+)</name>
        <dbReference type="ChEBI" id="CHEBI:29105"/>
        <note>catalytic</note>
    </ligand>
</feature>
<evidence type="ECO:0000256" key="1">
    <source>
        <dbReference type="ARBA" id="ARBA00004955"/>
    </source>
</evidence>
<feature type="region of interest" description="Disordered" evidence="11">
    <location>
        <begin position="164"/>
        <end position="190"/>
    </location>
</feature>
<name>A0A8X8YAP5_SALSN</name>
<dbReference type="SUPFAM" id="SSF51556">
    <property type="entry name" value="Metallo-dependent hydrolases"/>
    <property type="match status" value="1"/>
</dbReference>
<dbReference type="InterPro" id="IPR006329">
    <property type="entry name" value="AMPD"/>
</dbReference>
<evidence type="ECO:0000256" key="5">
    <source>
        <dbReference type="ARBA" id="ARBA00022801"/>
    </source>
</evidence>
<feature type="compositionally biased region" description="Acidic residues" evidence="11">
    <location>
        <begin position="174"/>
        <end position="189"/>
    </location>
</feature>
<dbReference type="CDD" id="cd01319">
    <property type="entry name" value="AMPD"/>
    <property type="match status" value="1"/>
</dbReference>
<dbReference type="InterPro" id="IPR006650">
    <property type="entry name" value="A/AMP_deam_AS"/>
</dbReference>
<evidence type="ECO:0000256" key="4">
    <source>
        <dbReference type="ARBA" id="ARBA00022723"/>
    </source>
</evidence>
<comment type="caution">
    <text evidence="12">The sequence shown here is derived from an EMBL/GenBank/DDBJ whole genome shotgun (WGS) entry which is preliminary data.</text>
</comment>
<dbReference type="GO" id="GO:0003876">
    <property type="term" value="F:AMP deaminase activity"/>
    <property type="evidence" value="ECO:0007669"/>
    <property type="project" value="UniProtKB-EC"/>
</dbReference>
<feature type="binding site" evidence="10">
    <location>
        <position position="854"/>
    </location>
    <ligand>
        <name>Zn(2+)</name>
        <dbReference type="ChEBI" id="CHEBI:29105"/>
        <note>catalytic</note>
    </ligand>
</feature>
<comment type="similarity">
    <text evidence="2">Belongs to the metallo-dependent hydrolases superfamily. Adenosine and AMP deaminases family.</text>
</comment>
<dbReference type="InterPro" id="IPR032466">
    <property type="entry name" value="Metal_Hydrolase"/>
</dbReference>
<proteinExistence type="inferred from homology"/>
<evidence type="ECO:0000256" key="9">
    <source>
        <dbReference type="PIRSR" id="PIRSR606329-2"/>
    </source>
</evidence>
<dbReference type="GO" id="GO:0032264">
    <property type="term" value="P:IMP salvage"/>
    <property type="evidence" value="ECO:0007669"/>
    <property type="project" value="InterPro"/>
</dbReference>
<comment type="pathway">
    <text evidence="1">Purine metabolism; IMP biosynthesis via salvage pathway; IMP from AMP: step 1/1.</text>
</comment>
<dbReference type="PANTHER" id="PTHR11359:SF14">
    <property type="entry name" value="AMP DEAMINASE"/>
    <property type="match status" value="1"/>
</dbReference>
<dbReference type="Gene3D" id="3.20.20.140">
    <property type="entry name" value="Metal-dependent hydrolases"/>
    <property type="match status" value="3"/>
</dbReference>
<evidence type="ECO:0000256" key="8">
    <source>
        <dbReference type="PIRSR" id="PIRSR606329-1"/>
    </source>
</evidence>
<feature type="binding site" evidence="9">
    <location>
        <begin position="502"/>
        <end position="507"/>
    </location>
    <ligand>
        <name>substrate</name>
    </ligand>
</feature>
<evidence type="ECO:0000313" key="12">
    <source>
        <dbReference type="EMBL" id="KAG6426318.1"/>
    </source>
</evidence>
<dbReference type="AlphaFoldDB" id="A0A8X8YAP5"/>
<dbReference type="EC" id="3.5.4.6" evidence="3"/>
<evidence type="ECO:0000256" key="6">
    <source>
        <dbReference type="ARBA" id="ARBA00022833"/>
    </source>
</evidence>
<dbReference type="GO" id="GO:0005829">
    <property type="term" value="C:cytosol"/>
    <property type="evidence" value="ECO:0007669"/>
    <property type="project" value="TreeGrafter"/>
</dbReference>
<accession>A0A8X8YAP5</accession>
<protein>
    <recommendedName>
        <fullName evidence="3">AMP deaminase</fullName>
        <ecNumber evidence="3">3.5.4.6</ecNumber>
    </recommendedName>
</protein>
<evidence type="ECO:0000256" key="3">
    <source>
        <dbReference type="ARBA" id="ARBA00012775"/>
    </source>
</evidence>
<evidence type="ECO:0000313" key="13">
    <source>
        <dbReference type="Proteomes" id="UP000298416"/>
    </source>
</evidence>
<feature type="active site" description="Proton acceptor" evidence="8">
    <location>
        <position position="799"/>
    </location>
</feature>
<keyword evidence="5" id="KW-0378">Hydrolase</keyword>
<dbReference type="FunFam" id="4.10.800.20:FF:000001">
    <property type="entry name" value="AMP deaminase"/>
    <property type="match status" value="1"/>
</dbReference>
<dbReference type="PANTHER" id="PTHR11359">
    <property type="entry name" value="AMP DEAMINASE"/>
    <property type="match status" value="1"/>
</dbReference>
<reference evidence="12" key="2">
    <citation type="submission" date="2020-08" db="EMBL/GenBank/DDBJ databases">
        <title>Plant Genome Project.</title>
        <authorList>
            <person name="Zhang R.-G."/>
        </authorList>
    </citation>
    <scope>NUCLEOTIDE SEQUENCE</scope>
    <source>
        <strain evidence="12">Huo1</strain>
        <tissue evidence="12">Leaf</tissue>
    </source>
</reference>
<feature type="binding site" evidence="10">
    <location>
        <position position="414"/>
    </location>
    <ligand>
        <name>Zn(2+)</name>
        <dbReference type="ChEBI" id="CHEBI:29105"/>
        <note>catalytic</note>
    </ligand>
</feature>
<keyword evidence="6 10" id="KW-0862">Zinc</keyword>
<keyword evidence="7" id="KW-0546">Nucleotide metabolism</keyword>
<dbReference type="EMBL" id="PNBA02000004">
    <property type="protein sequence ID" value="KAG6426318.1"/>
    <property type="molecule type" value="Genomic_DNA"/>
</dbReference>
<feature type="binding site" evidence="10">
    <location>
        <position position="777"/>
    </location>
    <ligand>
        <name>Zn(2+)</name>
        <dbReference type="ChEBI" id="CHEBI:29105"/>
        <note>catalytic</note>
    </ligand>
</feature>
<gene>
    <name evidence="12" type="ORF">SASPL_110540</name>
</gene>
<dbReference type="GO" id="GO:0046033">
    <property type="term" value="P:AMP metabolic process"/>
    <property type="evidence" value="ECO:0007669"/>
    <property type="project" value="TreeGrafter"/>
</dbReference>
<comment type="cofactor">
    <cofactor evidence="10">
        <name>Zn(2+)</name>
        <dbReference type="ChEBI" id="CHEBI:29105"/>
    </cofactor>
    <text evidence="10">Binds 1 zinc ion per subunit.</text>
</comment>
<feature type="binding site" evidence="9">
    <location>
        <begin position="855"/>
        <end position="858"/>
    </location>
    <ligand>
        <name>substrate</name>
    </ligand>
</feature>
<dbReference type="PROSITE" id="PS00485">
    <property type="entry name" value="A_DEAMINASE"/>
    <property type="match status" value="1"/>
</dbReference>
<evidence type="ECO:0000256" key="10">
    <source>
        <dbReference type="PIRSR" id="PIRSR606329-3"/>
    </source>
</evidence>
<keyword evidence="4 10" id="KW-0479">Metal-binding</keyword>
<dbReference type="Proteomes" id="UP000298416">
    <property type="component" value="Unassembled WGS sequence"/>
</dbReference>
<keyword evidence="13" id="KW-1185">Reference proteome</keyword>